<gene>
    <name evidence="3" type="ORF">SAMN02745248_01883</name>
</gene>
<evidence type="ECO:0000313" key="4">
    <source>
        <dbReference type="Proteomes" id="UP000183952"/>
    </source>
</evidence>
<feature type="transmembrane region" description="Helical" evidence="2">
    <location>
        <begin position="6"/>
        <end position="37"/>
    </location>
</feature>
<dbReference type="Proteomes" id="UP000183952">
    <property type="component" value="Unassembled WGS sequence"/>
</dbReference>
<keyword evidence="2" id="KW-0472">Membrane</keyword>
<reference evidence="3 4" key="1">
    <citation type="submission" date="2016-11" db="EMBL/GenBank/DDBJ databases">
        <authorList>
            <person name="Jaros S."/>
            <person name="Januszkiewicz K."/>
            <person name="Wedrychowicz H."/>
        </authorList>
    </citation>
    <scope>NUCLEOTIDE SEQUENCE [LARGE SCALE GENOMIC DNA]</scope>
    <source>
        <strain evidence="3 4">DSM 3090</strain>
    </source>
</reference>
<dbReference type="STRING" id="1121331.SAMN02745248_01883"/>
<dbReference type="RefSeq" id="WP_072903841.1">
    <property type="nucleotide sequence ID" value="NZ_FRAD01000015.1"/>
</dbReference>
<feature type="region of interest" description="Disordered" evidence="1">
    <location>
        <begin position="90"/>
        <end position="109"/>
    </location>
</feature>
<evidence type="ECO:0000256" key="2">
    <source>
        <dbReference type="SAM" id="Phobius"/>
    </source>
</evidence>
<keyword evidence="4" id="KW-1185">Reference proteome</keyword>
<dbReference type="AlphaFoldDB" id="A0A1M6Q3G3"/>
<evidence type="ECO:0000256" key="1">
    <source>
        <dbReference type="SAM" id="MobiDB-lite"/>
    </source>
</evidence>
<organism evidence="3 4">
    <name type="scientific">Hathewaya proteolytica DSM 3090</name>
    <dbReference type="NCBI Taxonomy" id="1121331"/>
    <lineage>
        <taxon>Bacteria</taxon>
        <taxon>Bacillati</taxon>
        <taxon>Bacillota</taxon>
        <taxon>Clostridia</taxon>
        <taxon>Eubacteriales</taxon>
        <taxon>Clostridiaceae</taxon>
        <taxon>Hathewaya</taxon>
    </lineage>
</organism>
<proteinExistence type="predicted"/>
<keyword evidence="2" id="KW-1133">Transmembrane helix</keyword>
<dbReference type="EMBL" id="FRAD01000015">
    <property type="protein sequence ID" value="SHK14784.1"/>
    <property type="molecule type" value="Genomic_DNA"/>
</dbReference>
<protein>
    <submittedName>
        <fullName evidence="3">Uncharacterized protein</fullName>
    </submittedName>
</protein>
<name>A0A1M6Q3G3_9CLOT</name>
<sequence length="109" mass="12420">MEAIIFIIILLICVSIIGFLFKNIFYIAAAAIAIILLRKVYGIIKAAINKKTAEMNKRKNAKEIEEMKKNINMNKTTYVDAEIVRNPVFEPEKPNKENSSVVDAEYKNL</sequence>
<accession>A0A1M6Q3G3</accession>
<keyword evidence="2" id="KW-0812">Transmembrane</keyword>
<evidence type="ECO:0000313" key="3">
    <source>
        <dbReference type="EMBL" id="SHK14784.1"/>
    </source>
</evidence>